<dbReference type="Gene3D" id="3.40.50.2000">
    <property type="entry name" value="Glycogen Phosphorylase B"/>
    <property type="match status" value="2"/>
</dbReference>
<evidence type="ECO:0000259" key="1">
    <source>
        <dbReference type="Pfam" id="PF00534"/>
    </source>
</evidence>
<organism evidence="3 4">
    <name type="scientific">Butyricimonas hominis</name>
    <dbReference type="NCBI Taxonomy" id="2763032"/>
    <lineage>
        <taxon>Bacteria</taxon>
        <taxon>Pseudomonadati</taxon>
        <taxon>Bacteroidota</taxon>
        <taxon>Bacteroidia</taxon>
        <taxon>Bacteroidales</taxon>
        <taxon>Odoribacteraceae</taxon>
        <taxon>Butyricimonas</taxon>
    </lineage>
</organism>
<comment type="caution">
    <text evidence="3">The sequence shown here is derived from an EMBL/GenBank/DDBJ whole genome shotgun (WGS) entry which is preliminary data.</text>
</comment>
<accession>A0ABR7D2B5</accession>
<dbReference type="InterPro" id="IPR028098">
    <property type="entry name" value="Glyco_trans_4-like_N"/>
</dbReference>
<feature type="domain" description="Glycosyl transferase family 1" evidence="1">
    <location>
        <begin position="179"/>
        <end position="336"/>
    </location>
</feature>
<keyword evidence="4" id="KW-1185">Reference proteome</keyword>
<name>A0ABR7D2B5_9BACT</name>
<dbReference type="PANTHER" id="PTHR12526:SF630">
    <property type="entry name" value="GLYCOSYLTRANSFERASE"/>
    <property type="match status" value="1"/>
</dbReference>
<dbReference type="Pfam" id="PF00534">
    <property type="entry name" value="Glycos_transf_1"/>
    <property type="match status" value="1"/>
</dbReference>
<dbReference type="InterPro" id="IPR001296">
    <property type="entry name" value="Glyco_trans_1"/>
</dbReference>
<protein>
    <submittedName>
        <fullName evidence="3">Glycosyltransferase</fullName>
    </submittedName>
</protein>
<reference evidence="3 4" key="1">
    <citation type="submission" date="2020-08" db="EMBL/GenBank/DDBJ databases">
        <title>Genome public.</title>
        <authorList>
            <person name="Liu C."/>
            <person name="Sun Q."/>
        </authorList>
    </citation>
    <scope>NUCLEOTIDE SEQUENCE [LARGE SCALE GENOMIC DNA]</scope>
    <source>
        <strain evidence="3 4">NSJ-56</strain>
    </source>
</reference>
<dbReference type="SUPFAM" id="SSF53756">
    <property type="entry name" value="UDP-Glycosyltransferase/glycogen phosphorylase"/>
    <property type="match status" value="1"/>
</dbReference>
<dbReference type="PANTHER" id="PTHR12526">
    <property type="entry name" value="GLYCOSYLTRANSFERASE"/>
    <property type="match status" value="1"/>
</dbReference>
<sequence length="362" mass="40759">MKILHVVSNFAVGNGAARLVASLILEQIDQGHQTDVLALIESPLSYAKEVTRKGAHYKVLNNGPTRVYNFLPIFQLIPVIKRYDIIHVHLFPGLYWVLFAKILSGAKCKLVTTEHSTENNRQGKKWLKFIERFVYNHYKAVIAISEATKEYLIRFVNPETPIITIDNGINISDFESAKPARRQELGIPNDVFLLTQVARFNPQKKQELIIESLLHLPDKCRVMFIGEGVLMEKNRQLAKDLGVDNRCYFLGVREDVPSLLKTADVVIMSSNFEGFGLAAVEGMAAGKPVMASNVPGLCNVVEGAGILFPVNDEKALAEGVLRLLNDKDYREIITKQCIQRAKNYDIKVMADKYEEIYKAILQ</sequence>
<gene>
    <name evidence="3" type="ORF">H8S64_13265</name>
</gene>
<dbReference type="RefSeq" id="WP_186976530.1">
    <property type="nucleotide sequence ID" value="NZ_JACOOH010000005.1"/>
</dbReference>
<evidence type="ECO:0000313" key="3">
    <source>
        <dbReference type="EMBL" id="MBC5622072.1"/>
    </source>
</evidence>
<dbReference type="EMBL" id="JACOOH010000005">
    <property type="protein sequence ID" value="MBC5622072.1"/>
    <property type="molecule type" value="Genomic_DNA"/>
</dbReference>
<evidence type="ECO:0000313" key="4">
    <source>
        <dbReference type="Proteomes" id="UP000646484"/>
    </source>
</evidence>
<evidence type="ECO:0000259" key="2">
    <source>
        <dbReference type="Pfam" id="PF13439"/>
    </source>
</evidence>
<dbReference type="Proteomes" id="UP000646484">
    <property type="component" value="Unassembled WGS sequence"/>
</dbReference>
<proteinExistence type="predicted"/>
<dbReference type="Pfam" id="PF13439">
    <property type="entry name" value="Glyco_transf_4"/>
    <property type="match status" value="1"/>
</dbReference>
<feature type="domain" description="Glycosyltransferase subfamily 4-like N-terminal" evidence="2">
    <location>
        <begin position="14"/>
        <end position="172"/>
    </location>
</feature>